<keyword evidence="1" id="KW-0560">Oxidoreductase</keyword>
<evidence type="ECO:0000256" key="1">
    <source>
        <dbReference type="ARBA" id="ARBA00023002"/>
    </source>
</evidence>
<dbReference type="InterPro" id="IPR019752">
    <property type="entry name" value="Pyrv/ketoisovalerate_OxRed_cat"/>
</dbReference>
<dbReference type="AlphaFoldDB" id="A0A7C9QSQ1"/>
<feature type="domain" description="Pyruvate/ketoisovalerate oxidoreductase catalytic" evidence="2">
    <location>
        <begin position="14"/>
        <end position="193"/>
    </location>
</feature>
<protein>
    <submittedName>
        <fullName evidence="3">Indolepyruvate oxidoreductase subunit beta</fullName>
    </submittedName>
</protein>
<reference evidence="3 4" key="1">
    <citation type="submission" date="2020-02" db="EMBL/GenBank/DDBJ databases">
        <authorList>
            <person name="Dziuba M."/>
            <person name="Kuznetsov B."/>
            <person name="Mardanov A."/>
            <person name="Ravin N."/>
            <person name="Grouzdev D."/>
        </authorList>
    </citation>
    <scope>NUCLEOTIDE SEQUENCE [LARGE SCALE GENOMIC DNA]</scope>
    <source>
        <strain evidence="3 4">SpK</strain>
    </source>
</reference>
<dbReference type="PANTHER" id="PTHR43854:SF1">
    <property type="entry name" value="INDOLEPYRUVATE OXIDOREDUCTASE SUBUNIT IORB"/>
    <property type="match status" value="1"/>
</dbReference>
<dbReference type="EMBL" id="JAAIYP010000033">
    <property type="protein sequence ID" value="NFV79683.1"/>
    <property type="molecule type" value="Genomic_DNA"/>
</dbReference>
<dbReference type="InterPro" id="IPR002869">
    <property type="entry name" value="Pyrv_flavodox_OxRed_cen"/>
</dbReference>
<proteinExistence type="predicted"/>
<dbReference type="PANTHER" id="PTHR43854">
    <property type="entry name" value="INDOLEPYRUVATE OXIDOREDUCTASE SUBUNIT IORB"/>
    <property type="match status" value="1"/>
</dbReference>
<dbReference type="Gene3D" id="3.40.920.10">
    <property type="entry name" value="Pyruvate-ferredoxin oxidoreductase, PFOR, domain III"/>
    <property type="match status" value="1"/>
</dbReference>
<name>A0A7C9QSQ1_9PROT</name>
<evidence type="ECO:0000313" key="3">
    <source>
        <dbReference type="EMBL" id="NFV79683.1"/>
    </source>
</evidence>
<evidence type="ECO:0000259" key="2">
    <source>
        <dbReference type="Pfam" id="PF01558"/>
    </source>
</evidence>
<accession>A0A7C9QSQ1</accession>
<keyword evidence="3" id="KW-0670">Pyruvate</keyword>
<gene>
    <name evidence="3" type="ORF">G4223_06125</name>
</gene>
<sequence>MSDIITNILVCGTGGQGVMTAAEILAQTAIAKGYDVKKSEVAGMAQRGGVVTSHVRFGSKVWSPVITPGTADILVAFEVAEGARWADMLRPGGVAMVNTIRLTPPVVSAGLFKYPEDPVATMRAAGVTVYDFDAGAIARSLGDLRLINTVMLGAIADYLPFPAEDLEEQILGRFRARKPAMVEVNQKAFEQGRTAARERAGGSQKLAANQ</sequence>
<dbReference type="NCBIfam" id="NF005322">
    <property type="entry name" value="PRK06853.1-2"/>
    <property type="match status" value="1"/>
</dbReference>
<keyword evidence="4" id="KW-1185">Reference proteome</keyword>
<dbReference type="Proteomes" id="UP000480684">
    <property type="component" value="Unassembled WGS sequence"/>
</dbReference>
<comment type="caution">
    <text evidence="3">The sequence shown here is derived from an EMBL/GenBank/DDBJ whole genome shotgun (WGS) entry which is preliminary data.</text>
</comment>
<evidence type="ECO:0000313" key="4">
    <source>
        <dbReference type="Proteomes" id="UP000480684"/>
    </source>
</evidence>
<dbReference type="SUPFAM" id="SSF53323">
    <property type="entry name" value="Pyruvate-ferredoxin oxidoreductase, PFOR, domain III"/>
    <property type="match status" value="1"/>
</dbReference>
<dbReference type="RefSeq" id="WP_163676556.1">
    <property type="nucleotide sequence ID" value="NZ_JAAIYP010000033.1"/>
</dbReference>
<dbReference type="InterPro" id="IPR052198">
    <property type="entry name" value="IorB_Oxidoreductase"/>
</dbReference>
<dbReference type="Pfam" id="PF01558">
    <property type="entry name" value="POR"/>
    <property type="match status" value="1"/>
</dbReference>
<organism evidence="3 4">
    <name type="scientific">Magnetospirillum aberrantis SpK</name>
    <dbReference type="NCBI Taxonomy" id="908842"/>
    <lineage>
        <taxon>Bacteria</taxon>
        <taxon>Pseudomonadati</taxon>
        <taxon>Pseudomonadota</taxon>
        <taxon>Alphaproteobacteria</taxon>
        <taxon>Rhodospirillales</taxon>
        <taxon>Rhodospirillaceae</taxon>
        <taxon>Magnetospirillum</taxon>
    </lineage>
</organism>
<dbReference type="GO" id="GO:0016903">
    <property type="term" value="F:oxidoreductase activity, acting on the aldehyde or oxo group of donors"/>
    <property type="evidence" value="ECO:0007669"/>
    <property type="project" value="InterPro"/>
</dbReference>